<feature type="transmembrane region" description="Helical" evidence="8">
    <location>
        <begin position="325"/>
        <end position="351"/>
    </location>
</feature>
<comment type="caution">
    <text evidence="8">Lacks conserved residue(s) required for the propagation of feature annotation.</text>
</comment>
<dbReference type="VEuPathDB" id="VectorBase:AMEM21_007822"/>
<keyword evidence="6 8" id="KW-0675">Receptor</keyword>
<dbReference type="GO" id="GO:0030425">
    <property type="term" value="C:dendrite"/>
    <property type="evidence" value="ECO:0007669"/>
    <property type="project" value="TreeGrafter"/>
</dbReference>
<dbReference type="GO" id="GO:0050909">
    <property type="term" value="P:sensory perception of taste"/>
    <property type="evidence" value="ECO:0007669"/>
    <property type="project" value="InterPro"/>
</dbReference>
<evidence type="ECO:0000256" key="4">
    <source>
        <dbReference type="ARBA" id="ARBA00022989"/>
    </source>
</evidence>
<dbReference type="Proteomes" id="UP000075903">
    <property type="component" value="Unassembled WGS sequence"/>
</dbReference>
<feature type="transmembrane region" description="Helical" evidence="8">
    <location>
        <begin position="135"/>
        <end position="160"/>
    </location>
</feature>
<evidence type="ECO:0000256" key="8">
    <source>
        <dbReference type="RuleBase" id="RU363108"/>
    </source>
</evidence>
<comment type="function">
    <text evidence="8">Gustatory receptor which mediates acceptance or avoidance behavior, depending on its substrates.</text>
</comment>
<dbReference type="GO" id="GO:0007165">
    <property type="term" value="P:signal transduction"/>
    <property type="evidence" value="ECO:0007669"/>
    <property type="project" value="UniProtKB-KW"/>
</dbReference>
<dbReference type="AlphaFoldDB" id="A0A182V1Z1"/>
<keyword evidence="2 8" id="KW-1003">Cell membrane</keyword>
<evidence type="ECO:0000313" key="11">
    <source>
        <dbReference type="Proteomes" id="UP000075903"/>
    </source>
</evidence>
<evidence type="ECO:0000256" key="3">
    <source>
        <dbReference type="ARBA" id="ARBA00022692"/>
    </source>
</evidence>
<feature type="transmembrane region" description="Helical" evidence="8">
    <location>
        <begin position="257"/>
        <end position="275"/>
    </location>
</feature>
<proteinExistence type="inferred from homology"/>
<evidence type="ECO:0000256" key="5">
    <source>
        <dbReference type="ARBA" id="ARBA00023136"/>
    </source>
</evidence>
<keyword evidence="3 8" id="KW-0812">Transmembrane</keyword>
<dbReference type="GO" id="GO:0005886">
    <property type="term" value="C:plasma membrane"/>
    <property type="evidence" value="ECO:0007669"/>
    <property type="project" value="UniProtKB-SubCell"/>
</dbReference>
<evidence type="ECO:0000256" key="6">
    <source>
        <dbReference type="ARBA" id="ARBA00023170"/>
    </source>
</evidence>
<dbReference type="GO" id="GO:0043025">
    <property type="term" value="C:neuronal cell body"/>
    <property type="evidence" value="ECO:0007669"/>
    <property type="project" value="TreeGrafter"/>
</dbReference>
<feature type="region of interest" description="Disordered" evidence="9">
    <location>
        <begin position="483"/>
        <end position="520"/>
    </location>
</feature>
<dbReference type="GO" id="GO:0030424">
    <property type="term" value="C:axon"/>
    <property type="evidence" value="ECO:0007669"/>
    <property type="project" value="TreeGrafter"/>
</dbReference>
<dbReference type="PANTHER" id="PTHR21143">
    <property type="entry name" value="INVERTEBRATE GUSTATORY RECEPTOR"/>
    <property type="match status" value="1"/>
</dbReference>
<evidence type="ECO:0000313" key="10">
    <source>
        <dbReference type="EnsemblMetazoa" id="AMEM007510-PA"/>
    </source>
</evidence>
<keyword evidence="7 8" id="KW-0807">Transducer</keyword>
<accession>A0A182V1Z1</accession>
<keyword evidence="11" id="KW-1185">Reference proteome</keyword>
<reference evidence="10" key="1">
    <citation type="submission" date="2020-05" db="UniProtKB">
        <authorList>
            <consortium name="EnsemblMetazoa"/>
        </authorList>
    </citation>
    <scope>IDENTIFICATION</scope>
    <source>
        <strain evidence="10">MAF</strain>
    </source>
</reference>
<feature type="transmembrane region" description="Helical" evidence="8">
    <location>
        <begin position="641"/>
        <end position="659"/>
    </location>
</feature>
<feature type="transmembrane region" description="Helical" evidence="8">
    <location>
        <begin position="371"/>
        <end position="389"/>
    </location>
</feature>
<dbReference type="EnsemblMetazoa" id="AMEM007510-RA">
    <property type="protein sequence ID" value="AMEM007510-PA"/>
    <property type="gene ID" value="AMEM007510"/>
</dbReference>
<evidence type="ECO:0000256" key="7">
    <source>
        <dbReference type="ARBA" id="ARBA00023224"/>
    </source>
</evidence>
<keyword evidence="4 8" id="KW-1133">Transmembrane helix</keyword>
<comment type="similarity">
    <text evidence="8">Belongs to the insect chemoreceptor superfamily. Gustatory receptor (GR) family.</text>
</comment>
<sequence length="681" mass="76286">MNHLCVNLAYASYHILSSLSQSGKLTDSNLVRVAIDLKNQYIGCILVLGIVTVSLVRQPAFSRLIQVLLNVDRAIPEMVRTAGLLAITKVKVNNIVWLRNVLLMLILGVGVKAVLEVSNCLMYIRDSGSPFSSNCLLLCIIPQTLCVISELQFVAFALLISERLKLLNRWLLQLLPHLVRGSEAAYESVRHLVRIHGQLLKAIGLLNCCFGVQNTILLLYQFVTLVELGYNTCMMSVRYAEAEVQQGDSTEDFLETVILYVLAVVTAYSAFHLYINYTDAYSVGTGEDGGKPGPDSTPTVDRQQQVEANFVSIVIDVYNRYSGLILFWLLHAVALANHRSLTAIVLGVLLLDEQIADRLSVVPNHGQWCRFICLHMTFVFLCIGFAEWYNCIMYMSDFIPASEYCIFECFITMLTSSTVELQYVAFVQLIKNRLQLINDLLVELTAYGTNEEQAHYERFRRDAKPPDRSEPISTTLELLSEISSATDKPHHQSRTGPIERAANANSTAPPEPSIPRGGGRWHKIKRQQHKIITVNQAAPSVVMPSRTQKTPLPDQFPLLVANLLRAADHLQPTAMLWLGQWATSAELLPTFWEVLSTLSWAFISTFRILRICNVCNSAKNELHQQRIEFTASGLFTIDHGLMFNIVGSLATYLLILIQFDIAQNGAKWKTELPTRGMAPLV</sequence>
<dbReference type="InterPro" id="IPR013604">
    <property type="entry name" value="7TM_chemorcpt"/>
</dbReference>
<evidence type="ECO:0000256" key="9">
    <source>
        <dbReference type="SAM" id="MobiDB-lite"/>
    </source>
</evidence>
<protein>
    <recommendedName>
        <fullName evidence="8">Gustatory receptor</fullName>
    </recommendedName>
</protein>
<dbReference type="GO" id="GO:0007635">
    <property type="term" value="P:chemosensory behavior"/>
    <property type="evidence" value="ECO:0007669"/>
    <property type="project" value="TreeGrafter"/>
</dbReference>
<dbReference type="PANTHER" id="PTHR21143:SF104">
    <property type="entry name" value="GUSTATORY RECEPTOR 8A-RELATED"/>
    <property type="match status" value="1"/>
</dbReference>
<feature type="transmembrane region" description="Helical" evidence="8">
    <location>
        <begin position="96"/>
        <end position="115"/>
    </location>
</feature>
<dbReference type="STRING" id="30066.A0A182V1Z1"/>
<organism evidence="10 11">
    <name type="scientific">Anopheles merus</name>
    <name type="common">Mosquito</name>
    <dbReference type="NCBI Taxonomy" id="30066"/>
    <lineage>
        <taxon>Eukaryota</taxon>
        <taxon>Metazoa</taxon>
        <taxon>Ecdysozoa</taxon>
        <taxon>Arthropoda</taxon>
        <taxon>Hexapoda</taxon>
        <taxon>Insecta</taxon>
        <taxon>Pterygota</taxon>
        <taxon>Neoptera</taxon>
        <taxon>Endopterygota</taxon>
        <taxon>Diptera</taxon>
        <taxon>Nematocera</taxon>
        <taxon>Culicoidea</taxon>
        <taxon>Culicidae</taxon>
        <taxon>Anophelinae</taxon>
        <taxon>Anopheles</taxon>
    </lineage>
</organism>
<comment type="subcellular location">
    <subcellularLocation>
        <location evidence="1 8">Cell membrane</location>
        <topology evidence="1 8">Multi-pass membrane protein</topology>
    </subcellularLocation>
</comment>
<dbReference type="Pfam" id="PF08395">
    <property type="entry name" value="7tm_7"/>
    <property type="match status" value="2"/>
</dbReference>
<dbReference type="GO" id="GO:0008049">
    <property type="term" value="P:male courtship behavior"/>
    <property type="evidence" value="ECO:0007669"/>
    <property type="project" value="TreeGrafter"/>
</dbReference>
<dbReference type="VEuPathDB" id="VectorBase:AMEM21_008355"/>
<name>A0A182V1Z1_ANOME</name>
<keyword evidence="5 8" id="KW-0472">Membrane</keyword>
<dbReference type="VEuPathDB" id="VectorBase:AMEM007510"/>
<evidence type="ECO:0000256" key="2">
    <source>
        <dbReference type="ARBA" id="ARBA00022475"/>
    </source>
</evidence>
<evidence type="ECO:0000256" key="1">
    <source>
        <dbReference type="ARBA" id="ARBA00004651"/>
    </source>
</evidence>